<dbReference type="Proteomes" id="UP001150581">
    <property type="component" value="Unassembled WGS sequence"/>
</dbReference>
<keyword evidence="2" id="KW-1185">Reference proteome</keyword>
<comment type="caution">
    <text evidence="1">The sequence shown here is derived from an EMBL/GenBank/DDBJ whole genome shotgun (WGS) entry which is preliminary data.</text>
</comment>
<organism evidence="1 2">
    <name type="scientific">Kickxella alabastrina</name>
    <dbReference type="NCBI Taxonomy" id="61397"/>
    <lineage>
        <taxon>Eukaryota</taxon>
        <taxon>Fungi</taxon>
        <taxon>Fungi incertae sedis</taxon>
        <taxon>Zoopagomycota</taxon>
        <taxon>Kickxellomycotina</taxon>
        <taxon>Kickxellomycetes</taxon>
        <taxon>Kickxellales</taxon>
        <taxon>Kickxellaceae</taxon>
        <taxon>Kickxella</taxon>
    </lineage>
</organism>
<keyword evidence="1" id="KW-0648">Protein biosynthesis</keyword>
<accession>A0ACC1IGY4</accession>
<sequence length="371" mass="39263">MSEITSKHDELKSLCKALSEAQEAQNKDDLNAMLNKLIAIPVEEKLLRATGAGQVVGRLRNYEDPAIAALAKSVVQKWKKDVMASNSRSNSSTPKVTAAAAAAAAANQKPIPTTAVAAKKQQQAAAAAVASVSASAVASSDVSNKSQSPAPSLAAATNTSAAASAAAADVASKVASTPKPATSCVASSAVRIGPRTAASDKVSVAVSGDSTRNKCIELLYNSIAADSDADSEILLQRSSGIELVEFEKAESSITTTYKSKIRSLCLNLRDKKNPELRNSVVLGIITPKHLCNMTSEEMAPKELQLAIDKMNQENLADARAPIAEVSETDMFRCGRCGNRRCTYYQMQTRSADEPMTTFVTCVVCTNRWRFS</sequence>
<dbReference type="EMBL" id="JANBPG010000564">
    <property type="protein sequence ID" value="KAJ1895454.1"/>
    <property type="molecule type" value="Genomic_DNA"/>
</dbReference>
<proteinExistence type="predicted"/>
<reference evidence="1" key="1">
    <citation type="submission" date="2022-07" db="EMBL/GenBank/DDBJ databases">
        <title>Phylogenomic reconstructions and comparative analyses of Kickxellomycotina fungi.</title>
        <authorList>
            <person name="Reynolds N.K."/>
            <person name="Stajich J.E."/>
            <person name="Barry K."/>
            <person name="Grigoriev I.V."/>
            <person name="Crous P."/>
            <person name="Smith M.E."/>
        </authorList>
    </citation>
    <scope>NUCLEOTIDE SEQUENCE</scope>
    <source>
        <strain evidence="1">Benny 63K</strain>
    </source>
</reference>
<protein>
    <submittedName>
        <fullName evidence="1">Transcription elongation factor TFIIS</fullName>
    </submittedName>
</protein>
<evidence type="ECO:0000313" key="2">
    <source>
        <dbReference type="Proteomes" id="UP001150581"/>
    </source>
</evidence>
<evidence type="ECO:0000313" key="1">
    <source>
        <dbReference type="EMBL" id="KAJ1895454.1"/>
    </source>
</evidence>
<gene>
    <name evidence="1" type="primary">tfs1_2</name>
    <name evidence="1" type="ORF">LPJ66_004587</name>
</gene>
<keyword evidence="1" id="KW-0251">Elongation factor</keyword>
<name>A0ACC1IGY4_9FUNG</name>